<dbReference type="GeneID" id="33557303"/>
<dbReference type="Proteomes" id="UP000193218">
    <property type="component" value="Unassembled WGS sequence"/>
</dbReference>
<reference evidence="1 2" key="1">
    <citation type="submission" date="2017-03" db="EMBL/GenBank/DDBJ databases">
        <title>Widespread Adenine N6-methylation of Active Genes in Fungi.</title>
        <authorList>
            <consortium name="DOE Joint Genome Institute"/>
            <person name="Mondo S.J."/>
            <person name="Dannebaum R.O."/>
            <person name="Kuo R.C."/>
            <person name="Louie K.B."/>
            <person name="Bewick A.J."/>
            <person name="Labutti K."/>
            <person name="Haridas S."/>
            <person name="Kuo A."/>
            <person name="Salamov A."/>
            <person name="Ahrendt S.R."/>
            <person name="Lau R."/>
            <person name="Bowen B.P."/>
            <person name="Lipzen A."/>
            <person name="Sullivan W."/>
            <person name="Andreopoulos W.B."/>
            <person name="Clum A."/>
            <person name="Lindquist E."/>
            <person name="Daum C."/>
            <person name="Northen T.R."/>
            <person name="Ramamoorthy G."/>
            <person name="Schmitz R.J."/>
            <person name="Gryganskyi A."/>
            <person name="Culley D."/>
            <person name="Magnuson J."/>
            <person name="James T.Y."/>
            <person name="O'Malley M.A."/>
            <person name="Stajich J.E."/>
            <person name="Spatafora J.W."/>
            <person name="Visel A."/>
            <person name="Grigoriev I.V."/>
        </authorList>
    </citation>
    <scope>NUCLEOTIDE SEQUENCE [LARGE SCALE GENOMIC DNA]</scope>
    <source>
        <strain evidence="1 2">NRRL Y-17943</strain>
    </source>
</reference>
<protein>
    <submittedName>
        <fullName evidence="1">Uncharacterized protein</fullName>
    </submittedName>
</protein>
<keyword evidence="2" id="KW-1185">Reference proteome</keyword>
<name>A0A1Y1UHU9_9TREE</name>
<dbReference type="RefSeq" id="XP_021871605.1">
    <property type="nucleotide sequence ID" value="XM_022015494.1"/>
</dbReference>
<sequence length="181" mass="19787">MSQLSPGTKRLLALGGLAAMHFALRPTAPTHWTMCDPTVDRATRGSIVENLTNTVRDLWQPRGSIYITPNRFESPSLLYDGSDGPPPSFLTKVRGGSSFKFDTEIPFVKDDGTVGTYKRSCTVYHDGEPTRLSQVMLPSRYGKVGAAIPVSPDIFGSGRISCSSSSTQIENHVRDGRVRVR</sequence>
<organism evidence="1 2">
    <name type="scientific">Kockovaella imperatae</name>
    <dbReference type="NCBI Taxonomy" id="4999"/>
    <lineage>
        <taxon>Eukaryota</taxon>
        <taxon>Fungi</taxon>
        <taxon>Dikarya</taxon>
        <taxon>Basidiomycota</taxon>
        <taxon>Agaricomycotina</taxon>
        <taxon>Tremellomycetes</taxon>
        <taxon>Tremellales</taxon>
        <taxon>Cuniculitremaceae</taxon>
        <taxon>Kockovaella</taxon>
    </lineage>
</organism>
<dbReference type="AlphaFoldDB" id="A0A1Y1UHU9"/>
<accession>A0A1Y1UHU9</accession>
<dbReference type="EMBL" id="NBSH01000005">
    <property type="protein sequence ID" value="ORX37618.1"/>
    <property type="molecule type" value="Genomic_DNA"/>
</dbReference>
<proteinExistence type="predicted"/>
<dbReference type="InParanoid" id="A0A1Y1UHU9"/>
<evidence type="ECO:0000313" key="2">
    <source>
        <dbReference type="Proteomes" id="UP000193218"/>
    </source>
</evidence>
<evidence type="ECO:0000313" key="1">
    <source>
        <dbReference type="EMBL" id="ORX37618.1"/>
    </source>
</evidence>
<gene>
    <name evidence="1" type="ORF">BD324DRAFT_622653</name>
</gene>
<comment type="caution">
    <text evidence="1">The sequence shown here is derived from an EMBL/GenBank/DDBJ whole genome shotgun (WGS) entry which is preliminary data.</text>
</comment>